<protein>
    <submittedName>
        <fullName evidence="3">PTS system, mannitol-specific IIB component</fullName>
    </submittedName>
</protein>
<keyword evidence="1" id="KW-0808">Transferase</keyword>
<proteinExistence type="predicted"/>
<organism evidence="3 4">
    <name type="scientific">Euzebya pacifica</name>
    <dbReference type="NCBI Taxonomy" id="1608957"/>
    <lineage>
        <taxon>Bacteria</taxon>
        <taxon>Bacillati</taxon>
        <taxon>Actinomycetota</taxon>
        <taxon>Nitriliruptoria</taxon>
        <taxon>Euzebyales</taxon>
    </lineage>
</organism>
<feature type="domain" description="Phosphotransferase system EIIB component type 2/3" evidence="2">
    <location>
        <begin position="11"/>
        <end position="85"/>
    </location>
</feature>
<dbReference type="OrthoDB" id="3294960at2"/>
<accession>A0A346XVY1</accession>
<dbReference type="Proteomes" id="UP000264006">
    <property type="component" value="Chromosome"/>
</dbReference>
<evidence type="ECO:0000313" key="4">
    <source>
        <dbReference type="Proteomes" id="UP000264006"/>
    </source>
</evidence>
<dbReference type="InterPro" id="IPR036095">
    <property type="entry name" value="PTS_EIIB-like_sf"/>
</dbReference>
<gene>
    <name evidence="3" type="ORF">DVS28_a1687</name>
</gene>
<dbReference type="Pfam" id="PF02302">
    <property type="entry name" value="PTS_IIB"/>
    <property type="match status" value="1"/>
</dbReference>
<evidence type="ECO:0000256" key="1">
    <source>
        <dbReference type="ARBA" id="ARBA00022679"/>
    </source>
</evidence>
<dbReference type="InterPro" id="IPR003501">
    <property type="entry name" value="PTS_EIIB_2/3"/>
</dbReference>
<dbReference type="AlphaFoldDB" id="A0A346XVY1"/>
<dbReference type="KEGG" id="euz:DVS28_a1687"/>
<dbReference type="Gene3D" id="3.40.50.2300">
    <property type="match status" value="1"/>
</dbReference>
<evidence type="ECO:0000259" key="2">
    <source>
        <dbReference type="Pfam" id="PF02302"/>
    </source>
</evidence>
<reference evidence="3 4" key="1">
    <citation type="submission" date="2018-09" db="EMBL/GenBank/DDBJ databases">
        <title>Complete genome sequence of Euzebya sp. DY32-46 isolated from seawater of Pacific Ocean.</title>
        <authorList>
            <person name="Xu L."/>
            <person name="Wu Y.-H."/>
            <person name="Xu X.-W."/>
        </authorList>
    </citation>
    <scope>NUCLEOTIDE SEQUENCE [LARGE SCALE GENOMIC DNA]</scope>
    <source>
        <strain evidence="3 4">DY32-46</strain>
    </source>
</reference>
<dbReference type="GO" id="GO:0008982">
    <property type="term" value="F:protein-N(PI)-phosphohistidine-sugar phosphotransferase activity"/>
    <property type="evidence" value="ECO:0007669"/>
    <property type="project" value="InterPro"/>
</dbReference>
<dbReference type="RefSeq" id="WP_114594059.1">
    <property type="nucleotide sequence ID" value="NZ_CP031165.1"/>
</dbReference>
<dbReference type="EMBL" id="CP031165">
    <property type="protein sequence ID" value="AXV06378.1"/>
    <property type="molecule type" value="Genomic_DNA"/>
</dbReference>
<dbReference type="GO" id="GO:0009401">
    <property type="term" value="P:phosphoenolpyruvate-dependent sugar phosphotransferase system"/>
    <property type="evidence" value="ECO:0007669"/>
    <property type="project" value="InterPro"/>
</dbReference>
<evidence type="ECO:0000313" key="3">
    <source>
        <dbReference type="EMBL" id="AXV06378.1"/>
    </source>
</evidence>
<name>A0A346XVY1_9ACTN</name>
<dbReference type="SUPFAM" id="SSF52794">
    <property type="entry name" value="PTS system IIB component-like"/>
    <property type="match status" value="1"/>
</dbReference>
<keyword evidence="4" id="KW-1185">Reference proteome</keyword>
<sequence length="103" mass="10537">MPTIDGGAVRRVLVACEAGMGSSVLLTSQLSTRLAPYGVPVTHAAVNRLEAGEGDVVLCHAALAGRARQAAPGVVVLPFQLFMGDPAFDRLEAAIRDGDPLGG</sequence>